<dbReference type="NCBIfam" id="TIGR00029">
    <property type="entry name" value="S20"/>
    <property type="match status" value="1"/>
</dbReference>
<feature type="compositionally biased region" description="Basic and acidic residues" evidence="9">
    <location>
        <begin position="13"/>
        <end position="26"/>
    </location>
</feature>
<dbReference type="PANTHER" id="PTHR33398">
    <property type="entry name" value="30S RIBOSOMAL PROTEIN S20"/>
    <property type="match status" value="1"/>
</dbReference>
<evidence type="ECO:0000256" key="5">
    <source>
        <dbReference type="ARBA" id="ARBA00022980"/>
    </source>
</evidence>
<evidence type="ECO:0000313" key="11">
    <source>
        <dbReference type="Proteomes" id="UP000029692"/>
    </source>
</evidence>
<dbReference type="OrthoDB" id="9808392at2"/>
<organism evidence="10 11">
    <name type="scientific">Spirochaeta lutea</name>
    <dbReference type="NCBI Taxonomy" id="1480694"/>
    <lineage>
        <taxon>Bacteria</taxon>
        <taxon>Pseudomonadati</taxon>
        <taxon>Spirochaetota</taxon>
        <taxon>Spirochaetia</taxon>
        <taxon>Spirochaetales</taxon>
        <taxon>Spirochaetaceae</taxon>
        <taxon>Spirochaeta</taxon>
    </lineage>
</organism>
<evidence type="ECO:0000256" key="9">
    <source>
        <dbReference type="SAM" id="MobiDB-lite"/>
    </source>
</evidence>
<keyword evidence="3 8" id="KW-0699">rRNA-binding</keyword>
<protein>
    <recommendedName>
        <fullName evidence="7 8">Small ribosomal subunit protein bS20</fullName>
    </recommendedName>
</protein>
<feature type="region of interest" description="Disordered" evidence="9">
    <location>
        <begin position="1"/>
        <end position="26"/>
    </location>
</feature>
<dbReference type="HAMAP" id="MF_00500">
    <property type="entry name" value="Ribosomal_bS20"/>
    <property type="match status" value="1"/>
</dbReference>
<dbReference type="Pfam" id="PF01649">
    <property type="entry name" value="Ribosomal_S20p"/>
    <property type="match status" value="1"/>
</dbReference>
<evidence type="ECO:0000256" key="2">
    <source>
        <dbReference type="ARBA" id="ARBA00007634"/>
    </source>
</evidence>
<dbReference type="EMBL" id="JNUP01000023">
    <property type="protein sequence ID" value="KGE73631.1"/>
    <property type="molecule type" value="Genomic_DNA"/>
</dbReference>
<keyword evidence="5 8" id="KW-0689">Ribosomal protein</keyword>
<sequence length="87" mass="10213">MANKKSAEKRHRQSIERRMRNRKAKSEIRTVVRRFTSLVDSKKKDEAEKEFDSVKKFLDTACQRGILHKNTVARKKSRLAKKLNSLA</sequence>
<dbReference type="GO" id="GO:0006412">
    <property type="term" value="P:translation"/>
    <property type="evidence" value="ECO:0007669"/>
    <property type="project" value="UniProtKB-UniRule"/>
</dbReference>
<gene>
    <name evidence="8" type="primary">rpsT</name>
    <name evidence="10" type="ORF">DC28_03055</name>
</gene>
<dbReference type="FunFam" id="1.20.58.110:FF:000001">
    <property type="entry name" value="30S ribosomal protein S20"/>
    <property type="match status" value="1"/>
</dbReference>
<evidence type="ECO:0000256" key="6">
    <source>
        <dbReference type="ARBA" id="ARBA00023274"/>
    </source>
</evidence>
<dbReference type="Gene3D" id="1.20.58.110">
    <property type="entry name" value="Ribosomal protein S20"/>
    <property type="match status" value="1"/>
</dbReference>
<accession>A0A098R1H0</accession>
<dbReference type="eggNOG" id="COG0268">
    <property type="taxonomic scope" value="Bacteria"/>
</dbReference>
<keyword evidence="11" id="KW-1185">Reference proteome</keyword>
<proteinExistence type="inferred from homology"/>
<dbReference type="InterPro" id="IPR036510">
    <property type="entry name" value="Ribosomal_bS20_sf"/>
</dbReference>
<comment type="caution">
    <text evidence="10">The sequence shown here is derived from an EMBL/GenBank/DDBJ whole genome shotgun (WGS) entry which is preliminary data.</text>
</comment>
<dbReference type="PANTHER" id="PTHR33398:SF1">
    <property type="entry name" value="SMALL RIBOSOMAL SUBUNIT PROTEIN BS20C"/>
    <property type="match status" value="1"/>
</dbReference>
<evidence type="ECO:0000256" key="8">
    <source>
        <dbReference type="HAMAP-Rule" id="MF_00500"/>
    </source>
</evidence>
<evidence type="ECO:0000256" key="3">
    <source>
        <dbReference type="ARBA" id="ARBA00022730"/>
    </source>
</evidence>
<evidence type="ECO:0000256" key="1">
    <source>
        <dbReference type="ARBA" id="ARBA00003134"/>
    </source>
</evidence>
<keyword evidence="6 8" id="KW-0687">Ribonucleoprotein</keyword>
<dbReference type="Proteomes" id="UP000029692">
    <property type="component" value="Unassembled WGS sequence"/>
</dbReference>
<dbReference type="SUPFAM" id="SSF46992">
    <property type="entry name" value="Ribosomal protein S20"/>
    <property type="match status" value="1"/>
</dbReference>
<dbReference type="AlphaFoldDB" id="A0A098R1H0"/>
<keyword evidence="4 8" id="KW-0694">RNA-binding</keyword>
<dbReference type="InterPro" id="IPR002583">
    <property type="entry name" value="Ribosomal_bS20"/>
</dbReference>
<reference evidence="10 11" key="1">
    <citation type="submission" date="2014-05" db="EMBL/GenBank/DDBJ databases">
        <title>De novo Genome Sequence of Spirocheata sp.</title>
        <authorList>
            <person name="Shivani Y."/>
            <person name="Subhash Y."/>
            <person name="Tushar L."/>
            <person name="Sasikala C."/>
            <person name="Ramana C.V."/>
        </authorList>
    </citation>
    <scope>NUCLEOTIDE SEQUENCE [LARGE SCALE GENOMIC DNA]</scope>
    <source>
        <strain evidence="10 11">JC230</strain>
    </source>
</reference>
<dbReference type="GO" id="GO:0070181">
    <property type="term" value="F:small ribosomal subunit rRNA binding"/>
    <property type="evidence" value="ECO:0007669"/>
    <property type="project" value="TreeGrafter"/>
</dbReference>
<dbReference type="STRING" id="1480694.DC28_03055"/>
<dbReference type="GO" id="GO:0015935">
    <property type="term" value="C:small ribosomal subunit"/>
    <property type="evidence" value="ECO:0007669"/>
    <property type="project" value="TreeGrafter"/>
</dbReference>
<name>A0A098R1H0_9SPIO</name>
<evidence type="ECO:0000313" key="10">
    <source>
        <dbReference type="EMBL" id="KGE73631.1"/>
    </source>
</evidence>
<dbReference type="GO" id="GO:0003735">
    <property type="term" value="F:structural constituent of ribosome"/>
    <property type="evidence" value="ECO:0007669"/>
    <property type="project" value="InterPro"/>
</dbReference>
<comment type="function">
    <text evidence="1 8">Binds directly to 16S ribosomal RNA.</text>
</comment>
<comment type="similarity">
    <text evidence="2 8">Belongs to the bacterial ribosomal protein bS20 family.</text>
</comment>
<evidence type="ECO:0000256" key="7">
    <source>
        <dbReference type="ARBA" id="ARBA00035136"/>
    </source>
</evidence>
<evidence type="ECO:0000256" key="4">
    <source>
        <dbReference type="ARBA" id="ARBA00022884"/>
    </source>
</evidence>
<dbReference type="RefSeq" id="WP_037545607.1">
    <property type="nucleotide sequence ID" value="NZ_JNUP01000023.1"/>
</dbReference>